<reference evidence="1 2" key="1">
    <citation type="journal article" date="2012" name="PLoS Pathog.">
        <title>Diverse lifestyles and strategies of plant pathogenesis encoded in the genomes of eighteen Dothideomycetes fungi.</title>
        <authorList>
            <person name="Ohm R.A."/>
            <person name="Feau N."/>
            <person name="Henrissat B."/>
            <person name="Schoch C.L."/>
            <person name="Horwitz B.A."/>
            <person name="Barry K.W."/>
            <person name="Condon B.J."/>
            <person name="Copeland A.C."/>
            <person name="Dhillon B."/>
            <person name="Glaser F."/>
            <person name="Hesse C.N."/>
            <person name="Kosti I."/>
            <person name="LaButti K."/>
            <person name="Lindquist E.A."/>
            <person name="Lucas S."/>
            <person name="Salamov A.A."/>
            <person name="Bradshaw R.E."/>
            <person name="Ciuffetti L."/>
            <person name="Hamelin R.C."/>
            <person name="Kema G.H.J."/>
            <person name="Lawrence C."/>
            <person name="Scott J.A."/>
            <person name="Spatafora J.W."/>
            <person name="Turgeon B.G."/>
            <person name="de Wit P.J.G.M."/>
            <person name="Zhong S."/>
            <person name="Goodwin S.B."/>
            <person name="Grigoriev I.V."/>
        </authorList>
    </citation>
    <scope>NUCLEOTIDE SEQUENCE [LARGE SCALE GENOMIC DNA]</scope>
    <source>
        <strain evidence="2">ND90Pr / ATCC 201652</strain>
    </source>
</reference>
<accession>M2TKU9</accession>
<name>M2TKU9_COCSN</name>
<protein>
    <submittedName>
        <fullName evidence="1">Uncharacterized protein</fullName>
    </submittedName>
</protein>
<sequence>MHKIIVLFNSEEYPGIQVGALCICCYYCCFPFPYLTFYPCFSTLRAFSYLTR</sequence>
<gene>
    <name evidence="1" type="ORF">COCSADRAFT_213728</name>
</gene>
<dbReference type="KEGG" id="bsc:COCSADRAFT_213728"/>
<reference evidence="2" key="2">
    <citation type="journal article" date="2013" name="PLoS Genet.">
        <title>Comparative genome structure, secondary metabolite, and effector coding capacity across Cochliobolus pathogens.</title>
        <authorList>
            <person name="Condon B.J."/>
            <person name="Leng Y."/>
            <person name="Wu D."/>
            <person name="Bushley K.E."/>
            <person name="Ohm R.A."/>
            <person name="Otillar R."/>
            <person name="Martin J."/>
            <person name="Schackwitz W."/>
            <person name="Grimwood J."/>
            <person name="MohdZainudin N."/>
            <person name="Xue C."/>
            <person name="Wang R."/>
            <person name="Manning V.A."/>
            <person name="Dhillon B."/>
            <person name="Tu Z.J."/>
            <person name="Steffenson B.J."/>
            <person name="Salamov A."/>
            <person name="Sun H."/>
            <person name="Lowry S."/>
            <person name="LaButti K."/>
            <person name="Han J."/>
            <person name="Copeland A."/>
            <person name="Lindquist E."/>
            <person name="Barry K."/>
            <person name="Schmutz J."/>
            <person name="Baker S.E."/>
            <person name="Ciuffetti L.M."/>
            <person name="Grigoriev I.V."/>
            <person name="Zhong S."/>
            <person name="Turgeon B.G."/>
        </authorList>
    </citation>
    <scope>NUCLEOTIDE SEQUENCE [LARGE SCALE GENOMIC DNA]</scope>
    <source>
        <strain evidence="2">ND90Pr / ATCC 201652</strain>
    </source>
</reference>
<dbReference type="RefSeq" id="XP_007694996.1">
    <property type="nucleotide sequence ID" value="XM_007696806.1"/>
</dbReference>
<evidence type="ECO:0000313" key="1">
    <source>
        <dbReference type="EMBL" id="EMD69771.1"/>
    </source>
</evidence>
<keyword evidence="2" id="KW-1185">Reference proteome</keyword>
<organism evidence="1 2">
    <name type="scientific">Cochliobolus sativus (strain ND90Pr / ATCC 201652)</name>
    <name type="common">Common root rot and spot blotch fungus</name>
    <name type="synonym">Bipolaris sorokiniana</name>
    <dbReference type="NCBI Taxonomy" id="665912"/>
    <lineage>
        <taxon>Eukaryota</taxon>
        <taxon>Fungi</taxon>
        <taxon>Dikarya</taxon>
        <taxon>Ascomycota</taxon>
        <taxon>Pezizomycotina</taxon>
        <taxon>Dothideomycetes</taxon>
        <taxon>Pleosporomycetidae</taxon>
        <taxon>Pleosporales</taxon>
        <taxon>Pleosporineae</taxon>
        <taxon>Pleosporaceae</taxon>
        <taxon>Bipolaris</taxon>
    </lineage>
</organism>
<dbReference type="Proteomes" id="UP000016934">
    <property type="component" value="Unassembled WGS sequence"/>
</dbReference>
<evidence type="ECO:0000313" key="2">
    <source>
        <dbReference type="Proteomes" id="UP000016934"/>
    </source>
</evidence>
<dbReference type="EMBL" id="KB445637">
    <property type="protein sequence ID" value="EMD69771.1"/>
    <property type="molecule type" value="Genomic_DNA"/>
</dbReference>
<dbReference type="HOGENOM" id="CLU_3087090_0_0_1"/>
<dbReference type="GeneID" id="19134451"/>
<dbReference type="AlphaFoldDB" id="M2TKU9"/>
<proteinExistence type="predicted"/>